<keyword evidence="10" id="KW-1185">Reference proteome</keyword>
<keyword evidence="4" id="KW-0571">Peptide transport</keyword>
<proteinExistence type="inferred from homology"/>
<feature type="transmembrane region" description="Helical" evidence="8">
    <location>
        <begin position="363"/>
        <end position="379"/>
    </location>
</feature>
<evidence type="ECO:0000256" key="2">
    <source>
        <dbReference type="ARBA" id="ARBA00005982"/>
    </source>
</evidence>
<evidence type="ECO:0000256" key="3">
    <source>
        <dbReference type="ARBA" id="ARBA00022692"/>
    </source>
</evidence>
<dbReference type="InterPro" id="IPR005279">
    <property type="entry name" value="Dipep/tripep_permease"/>
</dbReference>
<feature type="transmembrane region" description="Helical" evidence="8">
    <location>
        <begin position="414"/>
        <end position="431"/>
    </location>
</feature>
<evidence type="ECO:0000313" key="9">
    <source>
        <dbReference type="EMBL" id="GGB60553.1"/>
    </source>
</evidence>
<gene>
    <name evidence="9" type="ORF">GCM10011503_06300</name>
</gene>
<reference evidence="10" key="1">
    <citation type="journal article" date="2019" name="Int. J. Syst. Evol. Microbiol.">
        <title>The Global Catalogue of Microorganisms (GCM) 10K type strain sequencing project: providing services to taxonomists for standard genome sequencing and annotation.</title>
        <authorList>
            <consortium name="The Broad Institute Genomics Platform"/>
            <consortium name="The Broad Institute Genome Sequencing Center for Infectious Disease"/>
            <person name="Wu L."/>
            <person name="Ma J."/>
        </authorList>
    </citation>
    <scope>NUCLEOTIDE SEQUENCE [LARGE SCALE GENOMIC DNA]</scope>
    <source>
        <strain evidence="10">CGMCC 1.15928</strain>
    </source>
</reference>
<dbReference type="Proteomes" id="UP000628854">
    <property type="component" value="Unassembled WGS sequence"/>
</dbReference>
<dbReference type="SUPFAM" id="SSF103473">
    <property type="entry name" value="MFS general substrate transporter"/>
    <property type="match status" value="1"/>
</dbReference>
<dbReference type="RefSeq" id="WP_084393632.1">
    <property type="nucleotide sequence ID" value="NZ_BMKF01000001.1"/>
</dbReference>
<keyword evidence="4" id="KW-0653">Protein transport</keyword>
<feature type="transmembrane region" description="Helical" evidence="8">
    <location>
        <begin position="43"/>
        <end position="60"/>
    </location>
</feature>
<keyword evidence="6 8" id="KW-0472">Membrane</keyword>
<keyword evidence="3 7" id="KW-0812">Transmembrane</keyword>
<evidence type="ECO:0000256" key="6">
    <source>
        <dbReference type="ARBA" id="ARBA00023136"/>
    </source>
</evidence>
<feature type="transmembrane region" description="Helical" evidence="8">
    <location>
        <begin position="260"/>
        <end position="279"/>
    </location>
</feature>
<dbReference type="PROSITE" id="PS01023">
    <property type="entry name" value="PTR2_2"/>
    <property type="match status" value="1"/>
</dbReference>
<feature type="transmembrane region" description="Helical" evidence="8">
    <location>
        <begin position="6"/>
        <end position="22"/>
    </location>
</feature>
<dbReference type="InterPro" id="IPR018456">
    <property type="entry name" value="PTR2_symporter_CS"/>
</dbReference>
<feature type="transmembrane region" description="Helical" evidence="8">
    <location>
        <begin position="552"/>
        <end position="571"/>
    </location>
</feature>
<dbReference type="InterPro" id="IPR036259">
    <property type="entry name" value="MFS_trans_sf"/>
</dbReference>
<evidence type="ECO:0000256" key="8">
    <source>
        <dbReference type="SAM" id="Phobius"/>
    </source>
</evidence>
<sequence>MGIALFAILVALPPIVFTMWQLRKHPKGLYILFFAEMWERFSYYGMRALLIFYLTWHFLFESSFSLTLYGAYVALVYLGPLLGGWLADKYIGFRKAVTFGAILLVAGHGLMGLHGPAATETLTVDGTVYELERPEYSEARERFIVIDDQEIAIDSFVQPEEGSTTREVTFTQNGEETVLIGTLEEDRNPFFATILFAALALIVAGVGFLKPNISTCVGALYDTGDRRRDSGFTLYYMGINLGSFLSGIFCALAAAQFGWWAGFGLAAVGMLAGLIVFVWGQGWLEGRADPPAGVDLKTPVFAGLNREWLVYAAGLGFALAAFFLLQIASIMTLAMHGVFAIVTLGIIIYMLTKLEDDTRNAMIGLLILTVSSVLFWALFDQGPTSLNLFAAAHVDNQVMGSPFPAPVLQSANPLYIMYFAPLIAVLWTWLGNRGMEPNSFIKFGLAMVQIGAGFFVLNLGIQTAVPDADGMLRISVLFIMLMYLLHTTGEIFLSPVGLSAVTKLSAKQIVGFMMGYWFLASSYANVIAAAVAQQTQVPEGAPPEESLAAYNAVYLQLGSAAVALGIVLLVASPWLRKLTRHAEGINGNGIKEKRAEVDAAGATLERNLD</sequence>
<organism evidence="9 10">
    <name type="scientific">Henriciella pelagia</name>
    <dbReference type="NCBI Taxonomy" id="1977912"/>
    <lineage>
        <taxon>Bacteria</taxon>
        <taxon>Pseudomonadati</taxon>
        <taxon>Pseudomonadota</taxon>
        <taxon>Alphaproteobacteria</taxon>
        <taxon>Hyphomonadales</taxon>
        <taxon>Hyphomonadaceae</taxon>
        <taxon>Henriciella</taxon>
    </lineage>
</organism>
<dbReference type="InterPro" id="IPR000109">
    <property type="entry name" value="POT_fam"/>
</dbReference>
<feature type="transmembrane region" description="Helical" evidence="8">
    <location>
        <begin position="471"/>
        <end position="493"/>
    </location>
</feature>
<dbReference type="CDD" id="cd17346">
    <property type="entry name" value="MFS_DtpA_like"/>
    <property type="match status" value="1"/>
</dbReference>
<comment type="subcellular location">
    <subcellularLocation>
        <location evidence="1 7">Membrane</location>
        <topology evidence="1 7">Multi-pass membrane protein</topology>
    </subcellularLocation>
</comment>
<dbReference type="Pfam" id="PF00854">
    <property type="entry name" value="PTR2"/>
    <property type="match status" value="1"/>
</dbReference>
<dbReference type="PANTHER" id="PTHR11654">
    <property type="entry name" value="OLIGOPEPTIDE TRANSPORTER-RELATED"/>
    <property type="match status" value="1"/>
</dbReference>
<evidence type="ECO:0000256" key="5">
    <source>
        <dbReference type="ARBA" id="ARBA00022989"/>
    </source>
</evidence>
<dbReference type="Gene3D" id="1.20.1250.20">
    <property type="entry name" value="MFS general substrate transporter like domains"/>
    <property type="match status" value="2"/>
</dbReference>
<evidence type="ECO:0000313" key="10">
    <source>
        <dbReference type="Proteomes" id="UP000628854"/>
    </source>
</evidence>
<accession>A0ABQ1J8H0</accession>
<feature type="transmembrane region" description="Helical" evidence="8">
    <location>
        <begin position="190"/>
        <end position="209"/>
    </location>
</feature>
<dbReference type="PROSITE" id="PS01022">
    <property type="entry name" value="PTR2_1"/>
    <property type="match status" value="1"/>
</dbReference>
<dbReference type="EMBL" id="BMKF01000001">
    <property type="protein sequence ID" value="GGB60553.1"/>
    <property type="molecule type" value="Genomic_DNA"/>
</dbReference>
<evidence type="ECO:0008006" key="11">
    <source>
        <dbReference type="Google" id="ProtNLM"/>
    </source>
</evidence>
<protein>
    <recommendedName>
        <fullName evidence="11">MFS transporter</fullName>
    </recommendedName>
</protein>
<keyword evidence="5 8" id="KW-1133">Transmembrane helix</keyword>
<feature type="transmembrane region" description="Helical" evidence="8">
    <location>
        <begin position="234"/>
        <end position="254"/>
    </location>
</feature>
<feature type="transmembrane region" description="Helical" evidence="8">
    <location>
        <begin position="66"/>
        <end position="87"/>
    </location>
</feature>
<feature type="transmembrane region" description="Helical" evidence="8">
    <location>
        <begin position="514"/>
        <end position="532"/>
    </location>
</feature>
<comment type="caution">
    <text evidence="9">The sequence shown here is derived from an EMBL/GenBank/DDBJ whole genome shotgun (WGS) entry which is preliminary data.</text>
</comment>
<feature type="transmembrane region" description="Helical" evidence="8">
    <location>
        <begin position="96"/>
        <end position="115"/>
    </location>
</feature>
<dbReference type="NCBIfam" id="TIGR00924">
    <property type="entry name" value="yjdL_sub1_fam"/>
    <property type="match status" value="1"/>
</dbReference>
<name>A0ABQ1J8H0_9PROT</name>
<keyword evidence="7" id="KW-0813">Transport</keyword>
<evidence type="ECO:0000256" key="7">
    <source>
        <dbReference type="RuleBase" id="RU003755"/>
    </source>
</evidence>
<comment type="similarity">
    <text evidence="2 7">Belongs to the major facilitator superfamily. Proton-dependent oligopeptide transporter (POT/PTR) (TC 2.A.17) family.</text>
</comment>
<evidence type="ECO:0000256" key="4">
    <source>
        <dbReference type="ARBA" id="ARBA00022856"/>
    </source>
</evidence>
<feature type="transmembrane region" description="Helical" evidence="8">
    <location>
        <begin position="443"/>
        <end position="465"/>
    </location>
</feature>
<feature type="transmembrane region" description="Helical" evidence="8">
    <location>
        <begin position="308"/>
        <end position="327"/>
    </location>
</feature>
<feature type="transmembrane region" description="Helical" evidence="8">
    <location>
        <begin position="333"/>
        <end position="351"/>
    </location>
</feature>
<evidence type="ECO:0000256" key="1">
    <source>
        <dbReference type="ARBA" id="ARBA00004141"/>
    </source>
</evidence>